<protein>
    <submittedName>
        <fullName evidence="1">Uncharacterized protein</fullName>
    </submittedName>
</protein>
<evidence type="ECO:0000313" key="1">
    <source>
        <dbReference type="EMBL" id="MCF2217927.1"/>
    </source>
</evidence>
<keyword evidence="2" id="KW-1185">Reference proteome</keyword>
<organism evidence="1 2">
    <name type="scientific">Chryseobacterium indicum</name>
    <dbReference type="NCBI Taxonomy" id="2766954"/>
    <lineage>
        <taxon>Bacteria</taxon>
        <taxon>Pseudomonadati</taxon>
        <taxon>Bacteroidota</taxon>
        <taxon>Flavobacteriia</taxon>
        <taxon>Flavobacteriales</taxon>
        <taxon>Weeksellaceae</taxon>
        <taxon>Chryseobacterium group</taxon>
        <taxon>Chryseobacterium</taxon>
    </lineage>
</organism>
<comment type="caution">
    <text evidence="1">The sequence shown here is derived from an EMBL/GenBank/DDBJ whole genome shotgun (WGS) entry which is preliminary data.</text>
</comment>
<reference evidence="1" key="1">
    <citation type="submission" date="2021-08" db="EMBL/GenBank/DDBJ databases">
        <title>Complete genome sequence of Chryseobacterium sp strain PS-8.</title>
        <authorList>
            <person name="Das S.K."/>
        </authorList>
    </citation>
    <scope>NUCLEOTIDE SEQUENCE</scope>
    <source>
        <strain evidence="1">PS-8</strain>
    </source>
</reference>
<gene>
    <name evidence="1" type="ORF">H9Q08_01250</name>
</gene>
<evidence type="ECO:0000313" key="2">
    <source>
        <dbReference type="Proteomes" id="UP001430374"/>
    </source>
</evidence>
<proteinExistence type="predicted"/>
<sequence>MQGDLGGGLALGGADGLEMSVVRFTDSKYSWYNYVYAGAHEQFSAGVQANVSGSVGGSVSIAYNKSKDKIDPITYAGVTTSAGVSADVKFIAGGGVNVNAFSGSGKMAGWRGVSLGVSVGVGAGANVGSGNITLSKTWLLNDVKPTAQRSFIDRAVNFANPVGSAIATGTLDKIRQYRKK</sequence>
<dbReference type="RefSeq" id="WP_235129780.1">
    <property type="nucleotide sequence ID" value="NZ_JACSGT010000001.1"/>
</dbReference>
<dbReference type="EMBL" id="JACSGT010000001">
    <property type="protein sequence ID" value="MCF2217927.1"/>
    <property type="molecule type" value="Genomic_DNA"/>
</dbReference>
<dbReference type="Proteomes" id="UP001430374">
    <property type="component" value="Unassembled WGS sequence"/>
</dbReference>
<accession>A0ABS9C137</accession>
<name>A0ABS9C137_9FLAO</name>